<dbReference type="Pfam" id="PF05050">
    <property type="entry name" value="Methyltransf_21"/>
    <property type="match status" value="1"/>
</dbReference>
<proteinExistence type="predicted"/>
<keyword evidence="3" id="KW-0808">Transferase</keyword>
<dbReference type="GeneID" id="65095927"/>
<organism evidence="3 4">
    <name type="scientific">Methanospirillum purgamenti</name>
    <dbReference type="NCBI Taxonomy" id="2834276"/>
    <lineage>
        <taxon>Archaea</taxon>
        <taxon>Methanobacteriati</taxon>
        <taxon>Methanobacteriota</taxon>
        <taxon>Stenosarchaea group</taxon>
        <taxon>Methanomicrobia</taxon>
        <taxon>Methanomicrobiales</taxon>
        <taxon>Methanospirillaceae</taxon>
        <taxon>Methanospirillum</taxon>
    </lineage>
</organism>
<dbReference type="PANTHER" id="PTHR34203">
    <property type="entry name" value="METHYLTRANSFERASE, FKBM FAMILY PROTEIN"/>
    <property type="match status" value="1"/>
</dbReference>
<dbReference type="EMBL" id="CP075546">
    <property type="protein sequence ID" value="QVV89341.1"/>
    <property type="molecule type" value="Genomic_DNA"/>
</dbReference>
<sequence length="239" mass="28068">MTIYYKFVRMSKFFIDLLFSVIKKENSIKKWERKIKRINLENNDILSKLLHDDDVFVDVGANTGSVTEELLKRKKLSLCILFEPIPVYYNYCKEKFSTSDNVIVENYALTDKKGEFSIFMSEQNFGWNTMIGSRASHDMKELSINGISFDEYIEKIPLKKINLIKIDVEGAEYKVLNGMKKTIAKYKPIIFCEIGFGKSLHPNWNEEVEIFEWIFNNGYKRIDYNVEKTQDVILYPLAN</sequence>
<keyword evidence="4" id="KW-1185">Reference proteome</keyword>
<reference evidence="3 4" key="1">
    <citation type="submission" date="2021-05" db="EMBL/GenBank/DDBJ databases">
        <title>A novel Methanospirillum isolate from a pyrite-forming mixed culture.</title>
        <authorList>
            <person name="Bunk B."/>
            <person name="Sproer C."/>
            <person name="Spring S."/>
            <person name="Pester M."/>
        </authorList>
    </citation>
    <scope>NUCLEOTIDE SEQUENCE [LARGE SCALE GENOMIC DNA]</scope>
    <source>
        <strain evidence="3 4">J.3.6.1-F.2.7.3</strain>
    </source>
</reference>
<dbReference type="KEGG" id="mrtj:KHC33_02045"/>
<dbReference type="Gene3D" id="3.40.50.150">
    <property type="entry name" value="Vaccinia Virus protein VP39"/>
    <property type="match status" value="1"/>
</dbReference>
<dbReference type="GO" id="GO:0008168">
    <property type="term" value="F:methyltransferase activity"/>
    <property type="evidence" value="ECO:0007669"/>
    <property type="project" value="UniProtKB-KW"/>
</dbReference>
<dbReference type="InterPro" id="IPR006342">
    <property type="entry name" value="FkbM_mtfrase"/>
</dbReference>
<dbReference type="NCBIfam" id="TIGR01444">
    <property type="entry name" value="fkbM_fam"/>
    <property type="match status" value="1"/>
</dbReference>
<gene>
    <name evidence="3" type="ORF">KHC33_02045</name>
</gene>
<dbReference type="RefSeq" id="WP_214420138.1">
    <property type="nucleotide sequence ID" value="NZ_CP075546.1"/>
</dbReference>
<keyword evidence="1" id="KW-0175">Coiled coil</keyword>
<dbReference type="PANTHER" id="PTHR34203:SF15">
    <property type="entry name" value="SLL1173 PROTEIN"/>
    <property type="match status" value="1"/>
</dbReference>
<keyword evidence="3" id="KW-0489">Methyltransferase</keyword>
<dbReference type="Proteomes" id="UP000680656">
    <property type="component" value="Chromosome"/>
</dbReference>
<dbReference type="SUPFAM" id="SSF53335">
    <property type="entry name" value="S-adenosyl-L-methionine-dependent methyltransferases"/>
    <property type="match status" value="1"/>
</dbReference>
<dbReference type="GO" id="GO:0032259">
    <property type="term" value="P:methylation"/>
    <property type="evidence" value="ECO:0007669"/>
    <property type="project" value="UniProtKB-KW"/>
</dbReference>
<evidence type="ECO:0000259" key="2">
    <source>
        <dbReference type="Pfam" id="PF05050"/>
    </source>
</evidence>
<dbReference type="InterPro" id="IPR029063">
    <property type="entry name" value="SAM-dependent_MTases_sf"/>
</dbReference>
<evidence type="ECO:0000256" key="1">
    <source>
        <dbReference type="SAM" id="Coils"/>
    </source>
</evidence>
<dbReference type="InterPro" id="IPR052514">
    <property type="entry name" value="SAM-dependent_MTase"/>
</dbReference>
<feature type="domain" description="Methyltransferase FkbM" evidence="2">
    <location>
        <begin position="58"/>
        <end position="220"/>
    </location>
</feature>
<evidence type="ECO:0000313" key="3">
    <source>
        <dbReference type="EMBL" id="QVV89341.1"/>
    </source>
</evidence>
<name>A0A8E7EK61_9EURY</name>
<feature type="coiled-coil region" evidence="1">
    <location>
        <begin position="21"/>
        <end position="48"/>
    </location>
</feature>
<protein>
    <submittedName>
        <fullName evidence="3">FkbM family methyltransferase</fullName>
    </submittedName>
</protein>
<dbReference type="AlphaFoldDB" id="A0A8E7EK61"/>
<accession>A0A8E7EK61</accession>
<evidence type="ECO:0000313" key="4">
    <source>
        <dbReference type="Proteomes" id="UP000680656"/>
    </source>
</evidence>